<feature type="transmembrane region" description="Helical" evidence="1">
    <location>
        <begin position="92"/>
        <end position="110"/>
    </location>
</feature>
<accession>A0ABY6IRJ5</accession>
<feature type="transmembrane region" description="Helical" evidence="1">
    <location>
        <begin position="24"/>
        <end position="46"/>
    </location>
</feature>
<dbReference type="EMBL" id="CP107716">
    <property type="protein sequence ID" value="UYQ73246.1"/>
    <property type="molecule type" value="Genomic_DNA"/>
</dbReference>
<dbReference type="RefSeq" id="WP_264226834.1">
    <property type="nucleotide sequence ID" value="NZ_CP107716.1"/>
</dbReference>
<keyword evidence="3" id="KW-1185">Reference proteome</keyword>
<keyword evidence="1" id="KW-0472">Membrane</keyword>
<protein>
    <submittedName>
        <fullName evidence="2">DUF1109 domain-containing protein</fullName>
    </submittedName>
</protein>
<reference evidence="2" key="1">
    <citation type="submission" date="2022-10" db="EMBL/GenBank/DDBJ databases">
        <title>YIM 151497 complete genome.</title>
        <authorList>
            <person name="Chen X."/>
        </authorList>
    </citation>
    <scope>NUCLEOTIDE SEQUENCE</scope>
    <source>
        <strain evidence="2">YIM 151497</strain>
    </source>
</reference>
<feature type="transmembrane region" description="Helical" evidence="1">
    <location>
        <begin position="122"/>
        <end position="147"/>
    </location>
</feature>
<feature type="transmembrane region" description="Helical" evidence="1">
    <location>
        <begin position="58"/>
        <end position="80"/>
    </location>
</feature>
<sequence>MNNPDLIDRLVDDLRPTRRGTPQWMLACAVTAGAIIAAIMMVFWIGLRTDILTAPGTAMFWIKLGYTSVLALLGLAAAMALSRPEKDSWPGLWAVGGVFALTLAGGLWQWGNAPEAVRPVLIFGSTALVCPFFIVAFSAPVLAIMLAVMRRLAPANPTLAGLAAGLASGGAGASVYAFHCGEYGMLFLALWYSVGVGLVALSGALLGRKLLRW</sequence>
<feature type="transmembrane region" description="Helical" evidence="1">
    <location>
        <begin position="159"/>
        <end position="179"/>
    </location>
</feature>
<evidence type="ECO:0000313" key="3">
    <source>
        <dbReference type="Proteomes" id="UP001163882"/>
    </source>
</evidence>
<name>A0ABY6IRJ5_9HYPH</name>
<keyword evidence="1" id="KW-1133">Transmembrane helix</keyword>
<dbReference type="InterPro" id="IPR009495">
    <property type="entry name" value="NrsF"/>
</dbReference>
<proteinExistence type="predicted"/>
<dbReference type="Proteomes" id="UP001163882">
    <property type="component" value="Chromosome"/>
</dbReference>
<gene>
    <name evidence="2" type="ORF">OF122_05645</name>
</gene>
<evidence type="ECO:0000313" key="2">
    <source>
        <dbReference type="EMBL" id="UYQ73246.1"/>
    </source>
</evidence>
<feature type="transmembrane region" description="Helical" evidence="1">
    <location>
        <begin position="185"/>
        <end position="207"/>
    </location>
</feature>
<dbReference type="Pfam" id="PF06532">
    <property type="entry name" value="NrsF"/>
    <property type="match status" value="1"/>
</dbReference>
<organism evidence="2 3">
    <name type="scientific">Pelagibacterium flavum</name>
    <dbReference type="NCBI Taxonomy" id="2984530"/>
    <lineage>
        <taxon>Bacteria</taxon>
        <taxon>Pseudomonadati</taxon>
        <taxon>Pseudomonadota</taxon>
        <taxon>Alphaproteobacteria</taxon>
        <taxon>Hyphomicrobiales</taxon>
        <taxon>Devosiaceae</taxon>
        <taxon>Pelagibacterium</taxon>
    </lineage>
</organism>
<keyword evidence="1" id="KW-0812">Transmembrane</keyword>
<evidence type="ECO:0000256" key="1">
    <source>
        <dbReference type="SAM" id="Phobius"/>
    </source>
</evidence>